<comment type="subcellular location">
    <subcellularLocation>
        <location evidence="1">Cell junction</location>
    </subcellularLocation>
</comment>
<protein>
    <submittedName>
        <fullName evidence="6">Uncharacterized protein</fullName>
    </submittedName>
</protein>
<keyword evidence="5" id="KW-0965">Cell junction</keyword>
<dbReference type="InterPro" id="IPR028435">
    <property type="entry name" value="Plakophilin/d_Catenin"/>
</dbReference>
<dbReference type="SUPFAM" id="SSF48371">
    <property type="entry name" value="ARM repeat"/>
    <property type="match status" value="1"/>
</dbReference>
<dbReference type="Proteomes" id="UP000261340">
    <property type="component" value="Unplaced"/>
</dbReference>
<dbReference type="GO" id="GO:0098609">
    <property type="term" value="P:cell-cell adhesion"/>
    <property type="evidence" value="ECO:0007669"/>
    <property type="project" value="InterPro"/>
</dbReference>
<reference evidence="6" key="2">
    <citation type="submission" date="2025-09" db="UniProtKB">
        <authorList>
            <consortium name="Ensembl"/>
        </authorList>
    </citation>
    <scope>IDENTIFICATION</scope>
</reference>
<keyword evidence="3" id="KW-0677">Repeat</keyword>
<evidence type="ECO:0000256" key="2">
    <source>
        <dbReference type="ARBA" id="ARBA00005462"/>
    </source>
</evidence>
<keyword evidence="4" id="KW-0130">Cell adhesion</keyword>
<dbReference type="AlphaFoldDB" id="A0A3Q0RKZ6"/>
<dbReference type="GO" id="GO:0005634">
    <property type="term" value="C:nucleus"/>
    <property type="evidence" value="ECO:0007669"/>
    <property type="project" value="TreeGrafter"/>
</dbReference>
<dbReference type="PANTHER" id="PTHR10372">
    <property type="entry name" value="PLAKOPHILLIN-RELATED"/>
    <property type="match status" value="1"/>
</dbReference>
<evidence type="ECO:0000313" key="7">
    <source>
        <dbReference type="Proteomes" id="UP000261340"/>
    </source>
</evidence>
<sequence>QSAENCVCILHNLTFQLEAEAPDLFIIEDPQPVGPGWLFHSKTMGNYLSLLSSSQREETQEACCGALQNLTTHEGISTIMGQTIVQKLGGLRVIGPLLNSKKVNLQRNTVALLGNLTKNPVLHSAITTGANESDDILSMACQASSCLLMKNPEMNKNLLNSKLINSLNDISKNM</sequence>
<evidence type="ECO:0000313" key="6">
    <source>
        <dbReference type="Ensembl" id="ENSACIP00000012974.1"/>
    </source>
</evidence>
<dbReference type="GeneTree" id="ENSGT00940000156735"/>
<proteinExistence type="inferred from homology"/>
<dbReference type="PANTHER" id="PTHR10372:SF3">
    <property type="entry name" value="PLAKOPHILIN-1"/>
    <property type="match status" value="1"/>
</dbReference>
<evidence type="ECO:0000256" key="3">
    <source>
        <dbReference type="ARBA" id="ARBA00022737"/>
    </source>
</evidence>
<comment type="similarity">
    <text evidence="2">Belongs to the beta-catenin family.</text>
</comment>
<dbReference type="STRING" id="61819.ENSACIP00000012974"/>
<evidence type="ECO:0000256" key="5">
    <source>
        <dbReference type="ARBA" id="ARBA00022949"/>
    </source>
</evidence>
<dbReference type="Pfam" id="PF00514">
    <property type="entry name" value="Arm"/>
    <property type="match status" value="1"/>
</dbReference>
<name>A0A3Q0RKZ6_AMPCI</name>
<dbReference type="Gene3D" id="1.25.10.10">
    <property type="entry name" value="Leucine-rich Repeat Variant"/>
    <property type="match status" value="1"/>
</dbReference>
<evidence type="ECO:0000256" key="1">
    <source>
        <dbReference type="ARBA" id="ARBA00004282"/>
    </source>
</evidence>
<dbReference type="InterPro" id="IPR011989">
    <property type="entry name" value="ARM-like"/>
</dbReference>
<evidence type="ECO:0000256" key="4">
    <source>
        <dbReference type="ARBA" id="ARBA00022889"/>
    </source>
</evidence>
<dbReference type="InterPro" id="IPR016024">
    <property type="entry name" value="ARM-type_fold"/>
</dbReference>
<accession>A0A3Q0RKZ6</accession>
<dbReference type="GO" id="GO:0005886">
    <property type="term" value="C:plasma membrane"/>
    <property type="evidence" value="ECO:0007669"/>
    <property type="project" value="TreeGrafter"/>
</dbReference>
<dbReference type="Ensembl" id="ENSACIT00000013336.1">
    <property type="protein sequence ID" value="ENSACIP00000012974.1"/>
    <property type="gene ID" value="ENSACIG00000010117.1"/>
</dbReference>
<dbReference type="GO" id="GO:0005912">
    <property type="term" value="C:adherens junction"/>
    <property type="evidence" value="ECO:0007669"/>
    <property type="project" value="TreeGrafter"/>
</dbReference>
<reference evidence="6" key="1">
    <citation type="submission" date="2025-08" db="UniProtKB">
        <authorList>
            <consortium name="Ensembl"/>
        </authorList>
    </citation>
    <scope>IDENTIFICATION</scope>
</reference>
<keyword evidence="7" id="KW-1185">Reference proteome</keyword>
<organism evidence="6 7">
    <name type="scientific">Amphilophus citrinellus</name>
    <name type="common">Midas cichlid</name>
    <name type="synonym">Cichlasoma citrinellum</name>
    <dbReference type="NCBI Taxonomy" id="61819"/>
    <lineage>
        <taxon>Eukaryota</taxon>
        <taxon>Metazoa</taxon>
        <taxon>Chordata</taxon>
        <taxon>Craniata</taxon>
        <taxon>Vertebrata</taxon>
        <taxon>Euteleostomi</taxon>
        <taxon>Actinopterygii</taxon>
        <taxon>Neopterygii</taxon>
        <taxon>Teleostei</taxon>
        <taxon>Neoteleostei</taxon>
        <taxon>Acanthomorphata</taxon>
        <taxon>Ovalentaria</taxon>
        <taxon>Cichlomorphae</taxon>
        <taxon>Cichliformes</taxon>
        <taxon>Cichlidae</taxon>
        <taxon>New World cichlids</taxon>
        <taxon>Cichlasomatinae</taxon>
        <taxon>Heroini</taxon>
        <taxon>Amphilophus</taxon>
    </lineage>
</organism>
<dbReference type="InterPro" id="IPR000225">
    <property type="entry name" value="Armadillo"/>
</dbReference>
<dbReference type="GO" id="GO:0005737">
    <property type="term" value="C:cytoplasm"/>
    <property type="evidence" value="ECO:0007669"/>
    <property type="project" value="TreeGrafter"/>
</dbReference>